<dbReference type="Proteomes" id="UP000273307">
    <property type="component" value="Unassembled WGS sequence"/>
</dbReference>
<sequence>MFVGGQAAPADLGEQVGEAGIPRQVDAKHQHVDEKSHQLLEPGLASPGDRKPNRHIATGADVGQQHRQRRLDHHEAGDVVLAGHPPNPLLQCGRPVHGDLGAAVISDRRIGPIDGKLQAFGQPGQRILPVGKLGGDGAAAVVELAQLRALPQCVIGVLQGQLSPVGALAGASAGVGQSQVACQRGHRPAVGGDVMHHHHQNVFVAGDREKRCPHGDFSCQIEGVAR</sequence>
<protein>
    <submittedName>
        <fullName evidence="2">Uncharacterized protein</fullName>
    </submittedName>
</protein>
<gene>
    <name evidence="2" type="ORF">LAUMK136_05621</name>
</gene>
<evidence type="ECO:0000313" key="2">
    <source>
        <dbReference type="EMBL" id="VBA44407.1"/>
    </source>
</evidence>
<evidence type="ECO:0000313" key="3">
    <source>
        <dbReference type="Proteomes" id="UP000273307"/>
    </source>
</evidence>
<feature type="region of interest" description="Disordered" evidence="1">
    <location>
        <begin position="25"/>
        <end position="56"/>
    </location>
</feature>
<feature type="compositionally biased region" description="Basic and acidic residues" evidence="1">
    <location>
        <begin position="25"/>
        <end position="38"/>
    </location>
</feature>
<reference evidence="2 3" key="1">
    <citation type="submission" date="2018-09" db="EMBL/GenBank/DDBJ databases">
        <authorList>
            <person name="Tagini F."/>
        </authorList>
    </citation>
    <scope>NUCLEOTIDE SEQUENCE [LARGE SCALE GENOMIC DNA]</scope>
    <source>
        <strain evidence="2 3">MK136</strain>
    </source>
</reference>
<proteinExistence type="predicted"/>
<name>A0A498QG69_9MYCO</name>
<organism evidence="2 3">
    <name type="scientific">Mycobacterium attenuatum</name>
    <dbReference type="NCBI Taxonomy" id="2341086"/>
    <lineage>
        <taxon>Bacteria</taxon>
        <taxon>Bacillati</taxon>
        <taxon>Actinomycetota</taxon>
        <taxon>Actinomycetes</taxon>
        <taxon>Mycobacteriales</taxon>
        <taxon>Mycobacteriaceae</taxon>
        <taxon>Mycobacterium</taxon>
    </lineage>
</organism>
<dbReference type="EMBL" id="UPHP01000155">
    <property type="protein sequence ID" value="VBA44407.1"/>
    <property type="molecule type" value="Genomic_DNA"/>
</dbReference>
<evidence type="ECO:0000256" key="1">
    <source>
        <dbReference type="SAM" id="MobiDB-lite"/>
    </source>
</evidence>
<dbReference type="AlphaFoldDB" id="A0A498QG69"/>
<dbReference type="AntiFam" id="ANF00178">
    <property type="entry name" value="Shadow ORF (opposite dhbF)"/>
</dbReference>
<keyword evidence="3" id="KW-1185">Reference proteome</keyword>
<accession>A0A498QG69</accession>